<dbReference type="GO" id="GO:0000209">
    <property type="term" value="P:protein polyubiquitination"/>
    <property type="evidence" value="ECO:0007669"/>
    <property type="project" value="TreeGrafter"/>
</dbReference>
<name>A0A395GQ66_9EURO</name>
<dbReference type="GO" id="GO:0005634">
    <property type="term" value="C:nucleus"/>
    <property type="evidence" value="ECO:0007669"/>
    <property type="project" value="TreeGrafter"/>
</dbReference>
<dbReference type="GO" id="GO:0006513">
    <property type="term" value="P:protein monoubiquitination"/>
    <property type="evidence" value="ECO:0007669"/>
    <property type="project" value="TreeGrafter"/>
</dbReference>
<dbReference type="PANTHER" id="PTHR31531:SF2">
    <property type="entry name" value="E3 UBIQUITIN-PROTEIN LIGASE E3D"/>
    <property type="match status" value="1"/>
</dbReference>
<dbReference type="InterPro" id="IPR019193">
    <property type="entry name" value="UBQ-conj_enz_E2-bd_prot"/>
</dbReference>
<dbReference type="GO" id="GO:0005829">
    <property type="term" value="C:cytosol"/>
    <property type="evidence" value="ECO:0007669"/>
    <property type="project" value="TreeGrafter"/>
</dbReference>
<dbReference type="Proteomes" id="UP000249402">
    <property type="component" value="Unassembled WGS sequence"/>
</dbReference>
<dbReference type="RefSeq" id="XP_025570521.1">
    <property type="nucleotide sequence ID" value="XM_025716269.1"/>
</dbReference>
<dbReference type="GO" id="GO:0051865">
    <property type="term" value="P:protein autoubiquitination"/>
    <property type="evidence" value="ECO:0007669"/>
    <property type="project" value="TreeGrafter"/>
</dbReference>
<dbReference type="OrthoDB" id="386949at2759"/>
<dbReference type="GO" id="GO:0030332">
    <property type="term" value="F:cyclin binding"/>
    <property type="evidence" value="ECO:0007669"/>
    <property type="project" value="TreeGrafter"/>
</dbReference>
<dbReference type="STRING" id="1448316.A0A395GQ66"/>
<evidence type="ECO:0000313" key="3">
    <source>
        <dbReference type="Proteomes" id="UP000249402"/>
    </source>
</evidence>
<dbReference type="AlphaFoldDB" id="A0A395GQ66"/>
<gene>
    <name evidence="2" type="ORF">BO80DRAFT_367056</name>
</gene>
<dbReference type="Pfam" id="PF09814">
    <property type="entry name" value="HECT_2"/>
    <property type="match status" value="1"/>
</dbReference>
<dbReference type="GO" id="GO:0000151">
    <property type="term" value="C:ubiquitin ligase complex"/>
    <property type="evidence" value="ECO:0007669"/>
    <property type="project" value="TreeGrafter"/>
</dbReference>
<dbReference type="GeneID" id="37221134"/>
<dbReference type="PANTHER" id="PTHR31531">
    <property type="entry name" value="E3 UBIQUITIN-PROTEIN LIGASE E3D FAMILY MEMBER"/>
    <property type="match status" value="1"/>
</dbReference>
<accession>A0A395GQ66</accession>
<reference evidence="2 3" key="1">
    <citation type="submission" date="2018-02" db="EMBL/GenBank/DDBJ databases">
        <title>The genomes of Aspergillus section Nigri reveals drivers in fungal speciation.</title>
        <authorList>
            <consortium name="DOE Joint Genome Institute"/>
            <person name="Vesth T.C."/>
            <person name="Nybo J."/>
            <person name="Theobald S."/>
            <person name="Brandl J."/>
            <person name="Frisvad J.C."/>
            <person name="Nielsen K.F."/>
            <person name="Lyhne E.K."/>
            <person name="Kogle M.E."/>
            <person name="Kuo A."/>
            <person name="Riley R."/>
            <person name="Clum A."/>
            <person name="Nolan M."/>
            <person name="Lipzen A."/>
            <person name="Salamov A."/>
            <person name="Henrissat B."/>
            <person name="Wiebenga A."/>
            <person name="De vries R.P."/>
            <person name="Grigoriev I.V."/>
            <person name="Mortensen U.H."/>
            <person name="Andersen M.R."/>
            <person name="Baker S.E."/>
        </authorList>
    </citation>
    <scope>NUCLEOTIDE SEQUENCE [LARGE SCALE GENOMIC DNA]</scope>
    <source>
        <strain evidence="2 3">CBS 121593</strain>
    </source>
</reference>
<dbReference type="GO" id="GO:0043161">
    <property type="term" value="P:proteasome-mediated ubiquitin-dependent protein catabolic process"/>
    <property type="evidence" value="ECO:0007669"/>
    <property type="project" value="TreeGrafter"/>
</dbReference>
<evidence type="ECO:0000256" key="1">
    <source>
        <dbReference type="SAM" id="MobiDB-lite"/>
    </source>
</evidence>
<organism evidence="2 3">
    <name type="scientific">Aspergillus ibericus CBS 121593</name>
    <dbReference type="NCBI Taxonomy" id="1448316"/>
    <lineage>
        <taxon>Eukaryota</taxon>
        <taxon>Fungi</taxon>
        <taxon>Dikarya</taxon>
        <taxon>Ascomycota</taxon>
        <taxon>Pezizomycotina</taxon>
        <taxon>Eurotiomycetes</taxon>
        <taxon>Eurotiomycetidae</taxon>
        <taxon>Eurotiales</taxon>
        <taxon>Aspergillaceae</taxon>
        <taxon>Aspergillus</taxon>
        <taxon>Aspergillus subgen. Circumdati</taxon>
    </lineage>
</organism>
<dbReference type="VEuPathDB" id="FungiDB:BO80DRAFT_367056"/>
<feature type="region of interest" description="Disordered" evidence="1">
    <location>
        <begin position="272"/>
        <end position="300"/>
    </location>
</feature>
<dbReference type="GO" id="GO:0031624">
    <property type="term" value="F:ubiquitin conjugating enzyme binding"/>
    <property type="evidence" value="ECO:0007669"/>
    <property type="project" value="TreeGrafter"/>
</dbReference>
<evidence type="ECO:0008006" key="4">
    <source>
        <dbReference type="Google" id="ProtNLM"/>
    </source>
</evidence>
<proteinExistence type="predicted"/>
<dbReference type="GO" id="GO:0061630">
    <property type="term" value="F:ubiquitin protein ligase activity"/>
    <property type="evidence" value="ECO:0007669"/>
    <property type="project" value="TreeGrafter"/>
</dbReference>
<keyword evidence="3" id="KW-1185">Reference proteome</keyword>
<feature type="compositionally biased region" description="Low complexity" evidence="1">
    <location>
        <begin position="275"/>
        <end position="296"/>
    </location>
</feature>
<protein>
    <recommendedName>
        <fullName evidence="4">Ubiquitin-conjugating enzyme E2-binding protein</fullName>
    </recommendedName>
</protein>
<sequence length="438" mass="48133">MASSSTPPPESDPNSSLHLHAELLPNIRQLTLYISVPANTPSTDLTITLSESRRSISVSLNPDNDPITMKLPAHVHPTSHHILHLTPTTLPQTQPRATQGEYSFRMPVDVNTPITNNHNDLDSLDGYIPWTATDMSSATRLRCLKCESEVLGEGKVWKDLPSGNWAEMMDFWHCHKPDPPKGENNGNGDGEEMNAVKGYGAANQVVATPGTVLVDVVGFLVAGRDCLGIPNTNTDTTHPDANADKIHCTTCTTQLGIHDPIANGHRLYKTRLAASSPSSPSPTSSSSPEVSPTTTTIWSHHPPETVISAQLLELIDRESTRRFILHSDNKSGLLIWIFTPTLTYSNASATHQISAQRAMKVFYQILSDEKEIQRMLDAEVGKVGVVAVEEVRLLGEEVDGFQRVLEKSRSLLPVEAREWRGWRVGLVGRFERNISITT</sequence>
<dbReference type="EMBL" id="KZ824479">
    <property type="protein sequence ID" value="RAK96193.1"/>
    <property type="molecule type" value="Genomic_DNA"/>
</dbReference>
<evidence type="ECO:0000313" key="2">
    <source>
        <dbReference type="EMBL" id="RAK96193.1"/>
    </source>
</evidence>